<dbReference type="RefSeq" id="WP_125500784.1">
    <property type="nucleotide sequence ID" value="NZ_BMVZ01000017.1"/>
</dbReference>
<dbReference type="PROSITE" id="PS51186">
    <property type="entry name" value="GNAT"/>
    <property type="match status" value="1"/>
</dbReference>
<dbReference type="Gene3D" id="3.40.630.30">
    <property type="match status" value="1"/>
</dbReference>
<reference evidence="4 5" key="1">
    <citation type="submission" date="2020-03" db="EMBL/GenBank/DDBJ databases">
        <title>WGS of actinomycetes isolated from Thailand.</title>
        <authorList>
            <person name="Thawai C."/>
        </authorList>
    </citation>
    <scope>NUCLEOTIDE SEQUENCE [LARGE SCALE GENOMIC DNA]</scope>
    <source>
        <strain evidence="4 5">NBRC 13905</strain>
    </source>
</reference>
<evidence type="ECO:0000256" key="1">
    <source>
        <dbReference type="ARBA" id="ARBA00022679"/>
    </source>
</evidence>
<gene>
    <name evidence="4" type="ORF">HCJ95_13995</name>
</gene>
<evidence type="ECO:0000256" key="2">
    <source>
        <dbReference type="ARBA" id="ARBA00023315"/>
    </source>
</evidence>
<evidence type="ECO:0000313" key="4">
    <source>
        <dbReference type="EMBL" id="NJP15371.1"/>
    </source>
</evidence>
<protein>
    <submittedName>
        <fullName evidence="4">GNAT family N-acetyltransferase</fullName>
    </submittedName>
</protein>
<dbReference type="PANTHER" id="PTHR43420:SF44">
    <property type="entry name" value="ACETYLTRANSFERASE YPEA"/>
    <property type="match status" value="1"/>
</dbReference>
<dbReference type="InterPro" id="IPR000182">
    <property type="entry name" value="GNAT_dom"/>
</dbReference>
<name>A0ABX0YS19_STRTL</name>
<dbReference type="EMBL" id="JAATEL010000013">
    <property type="protein sequence ID" value="NJP15371.1"/>
    <property type="molecule type" value="Genomic_DNA"/>
</dbReference>
<dbReference type="InterPro" id="IPR050680">
    <property type="entry name" value="YpeA/RimI_acetyltransf"/>
</dbReference>
<evidence type="ECO:0000313" key="5">
    <source>
        <dbReference type="Proteomes" id="UP000635996"/>
    </source>
</evidence>
<proteinExistence type="predicted"/>
<dbReference type="Proteomes" id="UP000635996">
    <property type="component" value="Unassembled WGS sequence"/>
</dbReference>
<accession>A0ABX0YS19</accession>
<evidence type="ECO:0000259" key="3">
    <source>
        <dbReference type="PROSITE" id="PS51186"/>
    </source>
</evidence>
<dbReference type="SUPFAM" id="SSF55729">
    <property type="entry name" value="Acyl-CoA N-acyltransferases (Nat)"/>
    <property type="match status" value="1"/>
</dbReference>
<comment type="caution">
    <text evidence="4">The sequence shown here is derived from an EMBL/GenBank/DDBJ whole genome shotgun (WGS) entry which is preliminary data.</text>
</comment>
<keyword evidence="1" id="KW-0808">Transferase</keyword>
<sequence length="188" mass="20824">MCSFASDGTYLVRAVRAHEWSAVKALRLEALQDPVAHLAFLETYADAVTQPDSFWQERTAGACAGATGAQQFIAEGPDGTWVGTVTVLLEEPGTTDWSGQPVQQRQGHVVGVYVRPEHRGSGLTEVLFDEAVRWARQAGAERMRLFVHEDNGRAERFYRKAGFTFSGRTTPLPARPEEKELEYVLDLA</sequence>
<feature type="domain" description="N-acetyltransferase" evidence="3">
    <location>
        <begin position="10"/>
        <end position="182"/>
    </location>
</feature>
<keyword evidence="5" id="KW-1185">Reference proteome</keyword>
<dbReference type="CDD" id="cd04301">
    <property type="entry name" value="NAT_SF"/>
    <property type="match status" value="1"/>
</dbReference>
<dbReference type="PANTHER" id="PTHR43420">
    <property type="entry name" value="ACETYLTRANSFERASE"/>
    <property type="match status" value="1"/>
</dbReference>
<dbReference type="InterPro" id="IPR016181">
    <property type="entry name" value="Acyl_CoA_acyltransferase"/>
</dbReference>
<dbReference type="Pfam" id="PF00583">
    <property type="entry name" value="Acetyltransf_1"/>
    <property type="match status" value="1"/>
</dbReference>
<organism evidence="4 5">
    <name type="scientific">Streptomyces thermoviolaceus subsp. thermoviolaceus</name>
    <dbReference type="NCBI Taxonomy" id="66860"/>
    <lineage>
        <taxon>Bacteria</taxon>
        <taxon>Bacillati</taxon>
        <taxon>Actinomycetota</taxon>
        <taxon>Actinomycetes</taxon>
        <taxon>Kitasatosporales</taxon>
        <taxon>Streptomycetaceae</taxon>
        <taxon>Streptomyces</taxon>
    </lineage>
</organism>
<keyword evidence="2" id="KW-0012">Acyltransferase</keyword>